<evidence type="ECO:0000313" key="9">
    <source>
        <dbReference type="EMBL" id="AAK81303.1"/>
    </source>
</evidence>
<dbReference type="Proteomes" id="UP000000814">
    <property type="component" value="Chromosome"/>
</dbReference>
<dbReference type="STRING" id="272562.CA_C3372"/>
<evidence type="ECO:0000259" key="8">
    <source>
        <dbReference type="Pfam" id="PF04239"/>
    </source>
</evidence>
<feature type="transmembrane region" description="Helical" evidence="7">
    <location>
        <begin position="6"/>
        <end position="24"/>
    </location>
</feature>
<reference evidence="9 10" key="1">
    <citation type="journal article" date="2001" name="J. Bacteriol.">
        <title>Genome sequence and comparative analysis of the solvent-producing bacterium Clostridium acetobutylicum.</title>
        <authorList>
            <person name="Nolling J."/>
            <person name="Breton G."/>
            <person name="Omelchenko M.V."/>
            <person name="Makarova K.S."/>
            <person name="Zeng Q."/>
            <person name="Gibson R."/>
            <person name="Lee H.M."/>
            <person name="Dubois J."/>
            <person name="Qiu D."/>
            <person name="Hitti J."/>
            <person name="Wolf Y.I."/>
            <person name="Tatusov R.L."/>
            <person name="Sabathe F."/>
            <person name="Doucette-Stamm L."/>
            <person name="Soucaille P."/>
            <person name="Daly M.J."/>
            <person name="Bennett G.N."/>
            <person name="Koonin E.V."/>
            <person name="Smith D.R."/>
        </authorList>
    </citation>
    <scope>NUCLEOTIDE SEQUENCE [LARGE SCALE GENOMIC DNA]</scope>
    <source>
        <strain evidence="10">ATCC 824 / DSM 792 / JCM 1419 / LMG 5710 / VKM B-1787</strain>
    </source>
</reference>
<evidence type="ECO:0000256" key="5">
    <source>
        <dbReference type="ARBA" id="ARBA00022989"/>
    </source>
</evidence>
<dbReference type="PANTHER" id="PTHR34582:SF2">
    <property type="entry name" value="UPF0702 TRANSMEMBRANE PROTEIN YDFR"/>
    <property type="match status" value="1"/>
</dbReference>
<evidence type="ECO:0000256" key="7">
    <source>
        <dbReference type="SAM" id="Phobius"/>
    </source>
</evidence>
<dbReference type="GO" id="GO:0005886">
    <property type="term" value="C:plasma membrane"/>
    <property type="evidence" value="ECO:0007669"/>
    <property type="project" value="UniProtKB-SubCell"/>
</dbReference>
<organism evidence="9 10">
    <name type="scientific">Clostridium acetobutylicum (strain ATCC 824 / DSM 792 / JCM 1419 / IAM 19013 / LMG 5710 / NBRC 13948 / NRRL B-527 / VKM B-1787 / 2291 / W)</name>
    <dbReference type="NCBI Taxonomy" id="272562"/>
    <lineage>
        <taxon>Bacteria</taxon>
        <taxon>Bacillati</taxon>
        <taxon>Bacillota</taxon>
        <taxon>Clostridia</taxon>
        <taxon>Eubacteriales</taxon>
        <taxon>Clostridiaceae</taxon>
        <taxon>Clostridium</taxon>
    </lineage>
</organism>
<dbReference type="PIR" id="D97314">
    <property type="entry name" value="D97314"/>
</dbReference>
<dbReference type="AlphaFoldDB" id="Q97DU9"/>
<dbReference type="KEGG" id="cac:CA_C3372"/>
<dbReference type="PATRIC" id="fig|272562.8.peg.3553"/>
<dbReference type="GeneID" id="44999866"/>
<keyword evidence="4 7" id="KW-0812">Transmembrane</keyword>
<dbReference type="HOGENOM" id="CLU_077149_1_0_9"/>
<dbReference type="Pfam" id="PF04239">
    <property type="entry name" value="DUF421"/>
    <property type="match status" value="1"/>
</dbReference>
<dbReference type="PANTHER" id="PTHR34582">
    <property type="entry name" value="UPF0702 TRANSMEMBRANE PROTEIN YCAP"/>
    <property type="match status" value="1"/>
</dbReference>
<dbReference type="OrthoDB" id="1796697at2"/>
<name>Q97DU9_CLOAB</name>
<proteinExistence type="inferred from homology"/>
<keyword evidence="10" id="KW-1185">Reference proteome</keyword>
<evidence type="ECO:0000256" key="4">
    <source>
        <dbReference type="ARBA" id="ARBA00022692"/>
    </source>
</evidence>
<comment type="similarity">
    <text evidence="2">Belongs to the UPF0702 family.</text>
</comment>
<comment type="subcellular location">
    <subcellularLocation>
        <location evidence="1">Cell membrane</location>
        <topology evidence="1">Multi-pass membrane protein</topology>
    </subcellularLocation>
</comment>
<dbReference type="InterPro" id="IPR023090">
    <property type="entry name" value="UPF0702_alpha/beta_dom_sf"/>
</dbReference>
<evidence type="ECO:0000256" key="6">
    <source>
        <dbReference type="ARBA" id="ARBA00023136"/>
    </source>
</evidence>
<accession>Q97DU9</accession>
<dbReference type="EMBL" id="AE001437">
    <property type="protein sequence ID" value="AAK81303.1"/>
    <property type="molecule type" value="Genomic_DNA"/>
</dbReference>
<dbReference type="eggNOG" id="COG2323">
    <property type="taxonomic scope" value="Bacteria"/>
</dbReference>
<dbReference type="Gene3D" id="3.30.240.20">
    <property type="entry name" value="bsu07140 like domains"/>
    <property type="match status" value="1"/>
</dbReference>
<evidence type="ECO:0000256" key="3">
    <source>
        <dbReference type="ARBA" id="ARBA00022475"/>
    </source>
</evidence>
<evidence type="ECO:0000256" key="1">
    <source>
        <dbReference type="ARBA" id="ARBA00004651"/>
    </source>
</evidence>
<evidence type="ECO:0000313" key="10">
    <source>
        <dbReference type="Proteomes" id="UP000000814"/>
    </source>
</evidence>
<dbReference type="InterPro" id="IPR007353">
    <property type="entry name" value="DUF421"/>
</dbReference>
<keyword evidence="6 7" id="KW-0472">Membrane</keyword>
<evidence type="ECO:0000256" key="2">
    <source>
        <dbReference type="ARBA" id="ARBA00006448"/>
    </source>
</evidence>
<dbReference type="RefSeq" id="WP_010966643.1">
    <property type="nucleotide sequence ID" value="NC_003030.1"/>
</dbReference>
<keyword evidence="5 7" id="KW-1133">Transmembrane helix</keyword>
<protein>
    <submittedName>
        <fullName evidence="9">Uncharacterized conserved membrane protein, YCAP family</fullName>
    </submittedName>
</protein>
<sequence>MELNLIFKTIILFLAGTFILRIAGRKSISQMTMAQTIVMISLGALLVGPIVSKSLIVTILIACLLGLLMIATEYIQMKSDFLENLFSGKSVMVIENGKVNLVKLRKLRMSLDKLEMRLREAGISSIEDLKYATIELDGQLGYELKDEKKPLTKEDFNLMMSEISNMKKSLKYGINPSNLPKNDIFEEVKTNKFEGDDKEPS</sequence>
<gene>
    <name evidence="9" type="ordered locus">CA_C3372</name>
</gene>
<feature type="domain" description="YetF C-terminal" evidence="8">
    <location>
        <begin position="77"/>
        <end position="152"/>
    </location>
</feature>
<feature type="transmembrane region" description="Helical" evidence="7">
    <location>
        <begin position="56"/>
        <end position="75"/>
    </location>
</feature>
<keyword evidence="3" id="KW-1003">Cell membrane</keyword>